<dbReference type="AlphaFoldDB" id="A0A5B7G6L3"/>
<proteinExistence type="predicted"/>
<evidence type="ECO:0000313" key="3">
    <source>
        <dbReference type="Proteomes" id="UP000324222"/>
    </source>
</evidence>
<name>A0A5B7G6L3_PORTR</name>
<dbReference type="Proteomes" id="UP000324222">
    <property type="component" value="Unassembled WGS sequence"/>
</dbReference>
<sequence>MMKKWHICLSATTHFFIPPWAGCTYSASNLSKHDPYKIFSSVVSTNKQVRRGIASSHPRSRPFTDTCGDEGQGGQAHSCSPPLQEGP</sequence>
<keyword evidence="3" id="KW-1185">Reference proteome</keyword>
<feature type="region of interest" description="Disordered" evidence="1">
    <location>
        <begin position="50"/>
        <end position="87"/>
    </location>
</feature>
<evidence type="ECO:0000256" key="1">
    <source>
        <dbReference type="SAM" id="MobiDB-lite"/>
    </source>
</evidence>
<accession>A0A5B7G6L3</accession>
<organism evidence="2 3">
    <name type="scientific">Portunus trituberculatus</name>
    <name type="common">Swimming crab</name>
    <name type="synonym">Neptunus trituberculatus</name>
    <dbReference type="NCBI Taxonomy" id="210409"/>
    <lineage>
        <taxon>Eukaryota</taxon>
        <taxon>Metazoa</taxon>
        <taxon>Ecdysozoa</taxon>
        <taxon>Arthropoda</taxon>
        <taxon>Crustacea</taxon>
        <taxon>Multicrustacea</taxon>
        <taxon>Malacostraca</taxon>
        <taxon>Eumalacostraca</taxon>
        <taxon>Eucarida</taxon>
        <taxon>Decapoda</taxon>
        <taxon>Pleocyemata</taxon>
        <taxon>Brachyura</taxon>
        <taxon>Eubrachyura</taxon>
        <taxon>Portunoidea</taxon>
        <taxon>Portunidae</taxon>
        <taxon>Portuninae</taxon>
        <taxon>Portunus</taxon>
    </lineage>
</organism>
<gene>
    <name evidence="2" type="ORF">E2C01_046949</name>
</gene>
<evidence type="ECO:0000313" key="2">
    <source>
        <dbReference type="EMBL" id="MPC53065.1"/>
    </source>
</evidence>
<protein>
    <submittedName>
        <fullName evidence="2">Uncharacterized protein</fullName>
    </submittedName>
</protein>
<reference evidence="2 3" key="1">
    <citation type="submission" date="2019-05" db="EMBL/GenBank/DDBJ databases">
        <title>Another draft genome of Portunus trituberculatus and its Hox gene families provides insights of decapod evolution.</title>
        <authorList>
            <person name="Jeong J.-H."/>
            <person name="Song I."/>
            <person name="Kim S."/>
            <person name="Choi T."/>
            <person name="Kim D."/>
            <person name="Ryu S."/>
            <person name="Kim W."/>
        </authorList>
    </citation>
    <scope>NUCLEOTIDE SEQUENCE [LARGE SCALE GENOMIC DNA]</scope>
    <source>
        <tissue evidence="2">Muscle</tissue>
    </source>
</reference>
<comment type="caution">
    <text evidence="2">The sequence shown here is derived from an EMBL/GenBank/DDBJ whole genome shotgun (WGS) entry which is preliminary data.</text>
</comment>
<dbReference type="EMBL" id="VSRR010011359">
    <property type="protein sequence ID" value="MPC53065.1"/>
    <property type="molecule type" value="Genomic_DNA"/>
</dbReference>